<dbReference type="GO" id="GO:0016787">
    <property type="term" value="F:hydrolase activity"/>
    <property type="evidence" value="ECO:0007669"/>
    <property type="project" value="InterPro"/>
</dbReference>
<dbReference type="SUPFAM" id="SSF53474">
    <property type="entry name" value="alpha/beta-Hydrolases"/>
    <property type="match status" value="1"/>
</dbReference>
<dbReference type="InterPro" id="IPR029058">
    <property type="entry name" value="AB_hydrolase_fold"/>
</dbReference>
<dbReference type="AlphaFoldDB" id="A0A6J6I6N3"/>
<dbReference type="Gene3D" id="3.40.50.1820">
    <property type="entry name" value="alpha/beta hydrolase"/>
    <property type="match status" value="1"/>
</dbReference>
<protein>
    <submittedName>
        <fullName evidence="2">Unannotated protein</fullName>
    </submittedName>
</protein>
<dbReference type="InterPro" id="IPR002925">
    <property type="entry name" value="Dienelactn_hydro"/>
</dbReference>
<gene>
    <name evidence="2" type="ORF">UFOPK1874_01050</name>
</gene>
<organism evidence="2">
    <name type="scientific">freshwater metagenome</name>
    <dbReference type="NCBI Taxonomy" id="449393"/>
    <lineage>
        <taxon>unclassified sequences</taxon>
        <taxon>metagenomes</taxon>
        <taxon>ecological metagenomes</taxon>
    </lineage>
</organism>
<sequence>MADSDQGQEAPQTPLDALGIMASQQGLLSPTVRQVEMYTRRGLLSLLWHEPNEQARNVGIVMVGGAMGGTLGPGNGLYNDFGHALAEVGIPSIRLSYRKPNDMDSCCVDLAAAVQLLIGSGADRVVLMGHSFGGAVAIRVAVGLSEMVAGVVTFATQSAGCEIAGGLQGKPLLMFHGDNDSILPAEASEVVRSIAGSGDLRIMEGDDHLLTKSHDVMFEEVLMWLKPIFEGTAS</sequence>
<evidence type="ECO:0000259" key="1">
    <source>
        <dbReference type="Pfam" id="PF01738"/>
    </source>
</evidence>
<dbReference type="EMBL" id="CAEZUX010000146">
    <property type="protein sequence ID" value="CAB4621056.1"/>
    <property type="molecule type" value="Genomic_DNA"/>
</dbReference>
<evidence type="ECO:0000313" key="2">
    <source>
        <dbReference type="EMBL" id="CAB4621056.1"/>
    </source>
</evidence>
<name>A0A6J6I6N3_9ZZZZ</name>
<proteinExistence type="predicted"/>
<reference evidence="2" key="1">
    <citation type="submission" date="2020-05" db="EMBL/GenBank/DDBJ databases">
        <authorList>
            <person name="Chiriac C."/>
            <person name="Salcher M."/>
            <person name="Ghai R."/>
            <person name="Kavagutti S V."/>
        </authorList>
    </citation>
    <scope>NUCLEOTIDE SEQUENCE</scope>
</reference>
<accession>A0A6J6I6N3</accession>
<feature type="domain" description="Dienelactone hydrolase" evidence="1">
    <location>
        <begin position="103"/>
        <end position="189"/>
    </location>
</feature>
<dbReference type="Pfam" id="PF01738">
    <property type="entry name" value="DLH"/>
    <property type="match status" value="1"/>
</dbReference>